<evidence type="ECO:0008006" key="7">
    <source>
        <dbReference type="Google" id="ProtNLM"/>
    </source>
</evidence>
<accession>A0A3P7IG00</accession>
<dbReference type="Proteomes" id="UP000270094">
    <property type="component" value="Unassembled WGS sequence"/>
</dbReference>
<dbReference type="GO" id="GO:0097431">
    <property type="term" value="C:mitotic spindle pole"/>
    <property type="evidence" value="ECO:0007669"/>
    <property type="project" value="TreeGrafter"/>
</dbReference>
<proteinExistence type="predicted"/>
<evidence type="ECO:0000313" key="5">
    <source>
        <dbReference type="EMBL" id="VDM66793.1"/>
    </source>
</evidence>
<evidence type="ECO:0000256" key="1">
    <source>
        <dbReference type="ARBA" id="ARBA00004245"/>
    </source>
</evidence>
<keyword evidence="2" id="KW-0963">Cytoplasm</keyword>
<dbReference type="AlphaFoldDB" id="A0A3P7IG00"/>
<dbReference type="InterPro" id="IPR011990">
    <property type="entry name" value="TPR-like_helical_dom_sf"/>
</dbReference>
<evidence type="ECO:0000313" key="6">
    <source>
        <dbReference type="Proteomes" id="UP000270094"/>
    </source>
</evidence>
<organism evidence="5 6">
    <name type="scientific">Strongylus vulgaris</name>
    <name type="common">Blood worm</name>
    <dbReference type="NCBI Taxonomy" id="40348"/>
    <lineage>
        <taxon>Eukaryota</taxon>
        <taxon>Metazoa</taxon>
        <taxon>Ecdysozoa</taxon>
        <taxon>Nematoda</taxon>
        <taxon>Chromadorea</taxon>
        <taxon>Rhabditida</taxon>
        <taxon>Rhabditina</taxon>
        <taxon>Rhabditomorpha</taxon>
        <taxon>Strongyloidea</taxon>
        <taxon>Strongylidae</taxon>
        <taxon>Strongylus</taxon>
    </lineage>
</organism>
<evidence type="ECO:0000256" key="2">
    <source>
        <dbReference type="ARBA" id="ARBA00022490"/>
    </source>
</evidence>
<dbReference type="OrthoDB" id="69711at2759"/>
<dbReference type="GO" id="GO:0005876">
    <property type="term" value="C:spindle microtubule"/>
    <property type="evidence" value="ECO:0007669"/>
    <property type="project" value="TreeGrafter"/>
</dbReference>
<feature type="chain" id="PRO_5018297935" description="Rapsyn myristoylation/linker region N-terminal domain-containing protein" evidence="4">
    <location>
        <begin position="22"/>
        <end position="210"/>
    </location>
</feature>
<dbReference type="GO" id="GO:0008017">
    <property type="term" value="F:microtubule binding"/>
    <property type="evidence" value="ECO:0007669"/>
    <property type="project" value="TreeGrafter"/>
</dbReference>
<reference evidence="5 6" key="1">
    <citation type="submission" date="2018-11" db="EMBL/GenBank/DDBJ databases">
        <authorList>
            <consortium name="Pathogen Informatics"/>
        </authorList>
    </citation>
    <scope>NUCLEOTIDE SEQUENCE [LARGE SCALE GENOMIC DNA]</scope>
</reference>
<feature type="signal peptide" evidence="4">
    <location>
        <begin position="1"/>
        <end position="21"/>
    </location>
</feature>
<protein>
    <recommendedName>
        <fullName evidence="7">Rapsyn myristoylation/linker region N-terminal domain-containing protein</fullName>
    </recommendedName>
</protein>
<evidence type="ECO:0000256" key="3">
    <source>
        <dbReference type="ARBA" id="ARBA00023212"/>
    </source>
</evidence>
<comment type="subcellular location">
    <subcellularLocation>
        <location evidence="1">Cytoplasm</location>
        <location evidence="1">Cytoskeleton</location>
    </subcellularLocation>
</comment>
<evidence type="ECO:0000256" key="4">
    <source>
        <dbReference type="SAM" id="SignalP"/>
    </source>
</evidence>
<keyword evidence="3" id="KW-0206">Cytoskeleton</keyword>
<gene>
    <name evidence="5" type="ORF">SVUK_LOCUS1791</name>
</gene>
<sequence length="210" mass="24057">MFRRILSRAVAVSAGVQLCAAATALSDKELAKKPECHLVVEEAERLEENLEKINQTTEFNYHAMMYRKDVIALEHSLESLGRHGFNTSQSTVEQAYETLKKYEDLKNAEVQWRLARALVEKAFWSRDLNEKMRLLHEAHDMAKQAITLAGDSNCAGAHKWYAIVLHRLEDLDKKADHYTEMVKHLEMAAKFDKEDAYTVHLLGKIVFGLI</sequence>
<keyword evidence="6" id="KW-1185">Reference proteome</keyword>
<dbReference type="PANTHER" id="PTHR16056">
    <property type="entry name" value="REGULATOR OF MICROTUBULE DYNAMICS PROTEIN"/>
    <property type="match status" value="1"/>
</dbReference>
<keyword evidence="4" id="KW-0732">Signal</keyword>
<dbReference type="PANTHER" id="PTHR16056:SF16">
    <property type="entry name" value="REGULATOR OF MICROTUBULE DYNAMICS PROTEIN 1"/>
    <property type="match status" value="1"/>
</dbReference>
<dbReference type="Gene3D" id="1.25.40.10">
    <property type="entry name" value="Tetratricopeptide repeat domain"/>
    <property type="match status" value="1"/>
</dbReference>
<dbReference type="GO" id="GO:0005737">
    <property type="term" value="C:cytoplasm"/>
    <property type="evidence" value="ECO:0007669"/>
    <property type="project" value="TreeGrafter"/>
</dbReference>
<name>A0A3P7IG00_STRVU</name>
<dbReference type="EMBL" id="UYYB01003738">
    <property type="protein sequence ID" value="VDM66793.1"/>
    <property type="molecule type" value="Genomic_DNA"/>
</dbReference>
<dbReference type="SUPFAM" id="SSF48452">
    <property type="entry name" value="TPR-like"/>
    <property type="match status" value="1"/>
</dbReference>